<organism evidence="2 3">
    <name type="scientific">Babesia divergens</name>
    <dbReference type="NCBI Taxonomy" id="32595"/>
    <lineage>
        <taxon>Eukaryota</taxon>
        <taxon>Sar</taxon>
        <taxon>Alveolata</taxon>
        <taxon>Apicomplexa</taxon>
        <taxon>Aconoidasida</taxon>
        <taxon>Piroplasmida</taxon>
        <taxon>Babesiidae</taxon>
        <taxon>Babesia</taxon>
    </lineage>
</organism>
<dbReference type="GO" id="GO:0003723">
    <property type="term" value="F:RNA binding"/>
    <property type="evidence" value="ECO:0007669"/>
    <property type="project" value="TreeGrafter"/>
</dbReference>
<dbReference type="InterPro" id="IPR058917">
    <property type="entry name" value="RESC6_dom"/>
</dbReference>
<dbReference type="GO" id="GO:0044528">
    <property type="term" value="P:regulation of mitochondrial mRNA stability"/>
    <property type="evidence" value="ECO:0007669"/>
    <property type="project" value="TreeGrafter"/>
</dbReference>
<gene>
    <name evidence="2" type="ORF">X943_000856</name>
</gene>
<dbReference type="PANTHER" id="PTHR21228">
    <property type="entry name" value="FAST LEU-RICH DOMAIN-CONTAINING"/>
    <property type="match status" value="1"/>
</dbReference>
<dbReference type="GO" id="GO:0035770">
    <property type="term" value="C:ribonucleoprotein granule"/>
    <property type="evidence" value="ECO:0007669"/>
    <property type="project" value="TreeGrafter"/>
</dbReference>
<dbReference type="GO" id="GO:0005759">
    <property type="term" value="C:mitochondrial matrix"/>
    <property type="evidence" value="ECO:0007669"/>
    <property type="project" value="TreeGrafter"/>
</dbReference>
<dbReference type="AlphaFoldDB" id="A0AAD9LJ49"/>
<dbReference type="Gene3D" id="3.40.960.10">
    <property type="entry name" value="VSR Endonuclease"/>
    <property type="match status" value="1"/>
</dbReference>
<keyword evidence="3" id="KW-1185">Reference proteome</keyword>
<feature type="domain" description="RAP" evidence="1">
    <location>
        <begin position="904"/>
        <end position="974"/>
    </location>
</feature>
<evidence type="ECO:0000313" key="3">
    <source>
        <dbReference type="Proteomes" id="UP001195914"/>
    </source>
</evidence>
<dbReference type="EMBL" id="JAHBMH010000033">
    <property type="protein sequence ID" value="KAK1937299.1"/>
    <property type="molecule type" value="Genomic_DNA"/>
</dbReference>
<name>A0AAD9LJ49_BABDI</name>
<sequence>MYVPLRGLCASIARFLKADRREYAFRIVRIPKNPETNGYRRLHPDLIAPEDLRHTNRTQLLRVYEALGDSKVRVNVDNDYVESLLNHTVSLKLSLLPEDYALVFKIVRRLSKLPPGCIAELNEGIRRLSSNFNHKQIAIIIRSYATLSSRSITTITELLKNFNKNIDEAEVWHLRELVSALATLRIQPTGVVETLYKNTVSIIQKHLKSMHADDIGVFLNSFSRQRINHDEILHFVDIHARRLIHEASYRNVALITNAFARAEKYSPQLMKAVTDRLHKEMHSFLSRQSEYESSILVNQPSVKDIRDGSTTANLVDASGDCEAPSLVEWISPAEKATVSIGHLEASSGPSLNIIDVAMIFNALTKLENNCETLLNTYIPWLNHHVNTDTPTLSLVLIAHSYSHSGVRNSGLFNRVAHVIIRRVNSLNCQQLGLIALSFARTGQNIPVLFLRIADEIIYRGTVALKFKRYHFDFQSLEHLMQAFSRIGFKDQRLYSVLTTLMRHRLRIPDGDELHGDMIASMLASMTHHKVDGFVPLITDAIVRSKDSTAYSTPALCKVVSAFSRLNVRHSKILDFMLKETKDRVNEFQIPVLVNTLKSLAKLRCYNLTLLRESLKRCSLHLAHLSTHDIANLLSALNDYSFRNVSFLQKLILCIKYRMAEFNRNQLHIVFTRLAMLRTSDADLTQRLMEKQHEFNEVQLADIATGYLYVLVHFDYLQRAIKTHPPSQDMEFGRYQQTSEKMAESVIDRSTAVYSSTIEGSRSSDNYINSQAGDDHRCNEGMISSHCPKFNLIPYGFNDNILDAMLSHLGTKLDVATIFKVQTIHFYLEHVRTDIYKRLSKKALDVLRKCSSVNFPLAEYMITSSSVHRELSHFLNLMGVLHRNEVQFGPYLIDIVPETSSNKRVAIEYDGPTHFYAETIMRTAKSILKHEILENTGWQVIHVPYQEWAQLGELSNCFLKPFLVSSKQKIIYLNNIRTQYEGSHTTASPQSVLGFQKRTYSSALDRKRRHLRRINEEILQQHMAMPAEELDGCDEIREGNPPSTTDNIVDEICNKLMKGDGNPDKRVDLYVVGAIRDIDAEESEQDVTPECGFTYKKPE</sequence>
<dbReference type="Pfam" id="PF26188">
    <property type="entry name" value="RESC6"/>
    <property type="match status" value="2"/>
</dbReference>
<dbReference type="PROSITE" id="PS51286">
    <property type="entry name" value="RAP"/>
    <property type="match status" value="1"/>
</dbReference>
<reference evidence="2" key="2">
    <citation type="submission" date="2021-05" db="EMBL/GenBank/DDBJ databases">
        <authorList>
            <person name="Pain A."/>
        </authorList>
    </citation>
    <scope>NUCLEOTIDE SEQUENCE</scope>
    <source>
        <strain evidence="2">1802A</strain>
    </source>
</reference>
<protein>
    <recommendedName>
        <fullName evidence="1">RAP domain-containing protein</fullName>
    </recommendedName>
</protein>
<proteinExistence type="predicted"/>
<comment type="caution">
    <text evidence="2">The sequence shown here is derived from an EMBL/GenBank/DDBJ whole genome shotgun (WGS) entry which is preliminary data.</text>
</comment>
<dbReference type="Proteomes" id="UP001195914">
    <property type="component" value="Unassembled WGS sequence"/>
</dbReference>
<dbReference type="PANTHER" id="PTHR21228:SF40">
    <property type="entry name" value="LD45607P"/>
    <property type="match status" value="1"/>
</dbReference>
<dbReference type="InterPro" id="IPR050870">
    <property type="entry name" value="FAST_kinase"/>
</dbReference>
<evidence type="ECO:0000313" key="2">
    <source>
        <dbReference type="EMBL" id="KAK1937299.1"/>
    </source>
</evidence>
<dbReference type="Pfam" id="PF08373">
    <property type="entry name" value="RAP"/>
    <property type="match status" value="1"/>
</dbReference>
<reference evidence="2" key="1">
    <citation type="journal article" date="2014" name="Nucleic Acids Res.">
        <title>The evolutionary dynamics of variant antigen genes in Babesia reveal a history of genomic innovation underlying host-parasite interaction.</title>
        <authorList>
            <person name="Jackson A.P."/>
            <person name="Otto T.D."/>
            <person name="Darby A."/>
            <person name="Ramaprasad A."/>
            <person name="Xia D."/>
            <person name="Echaide I.E."/>
            <person name="Farber M."/>
            <person name="Gahlot S."/>
            <person name="Gamble J."/>
            <person name="Gupta D."/>
            <person name="Gupta Y."/>
            <person name="Jackson L."/>
            <person name="Malandrin L."/>
            <person name="Malas T.B."/>
            <person name="Moussa E."/>
            <person name="Nair M."/>
            <person name="Reid A.J."/>
            <person name="Sanders M."/>
            <person name="Sharma J."/>
            <person name="Tracey A."/>
            <person name="Quail M.A."/>
            <person name="Weir W."/>
            <person name="Wastling J.M."/>
            <person name="Hall N."/>
            <person name="Willadsen P."/>
            <person name="Lingelbach K."/>
            <person name="Shiels B."/>
            <person name="Tait A."/>
            <person name="Berriman M."/>
            <person name="Allred D.R."/>
            <person name="Pain A."/>
        </authorList>
    </citation>
    <scope>NUCLEOTIDE SEQUENCE</scope>
    <source>
        <strain evidence="2">1802A</strain>
    </source>
</reference>
<dbReference type="InterPro" id="IPR013584">
    <property type="entry name" value="RAP"/>
</dbReference>
<dbReference type="GO" id="GO:0000963">
    <property type="term" value="P:mitochondrial RNA processing"/>
    <property type="evidence" value="ECO:0007669"/>
    <property type="project" value="TreeGrafter"/>
</dbReference>
<accession>A0AAD9LJ49</accession>
<evidence type="ECO:0000259" key="1">
    <source>
        <dbReference type="PROSITE" id="PS51286"/>
    </source>
</evidence>
<dbReference type="SMART" id="SM00952">
    <property type="entry name" value="RAP"/>
    <property type="match status" value="1"/>
</dbReference>